<dbReference type="InterPro" id="IPR001991">
    <property type="entry name" value="Na-dicarboxylate_symporter"/>
</dbReference>
<feature type="transmembrane region" description="Helical" evidence="8">
    <location>
        <begin position="12"/>
        <end position="31"/>
    </location>
</feature>
<sequence>MKTNFKNLTVQVLIAIVLGILIGQFFPSFGVQLKVLGDMFVKLIKMVIAPIVFFTIVIGFANMGDMKKIGRIGGKALLYFEIITTFAMAIGIAVMYLVRPGSGMDVSKVGANAADVAKYAKQAAETPHGFMDFLLSVIPDSVVGALAKGDMLPVLLFSVMFGFAMASLGEKSRPVTQFFEKLNDIFFKLVAMIMRFSPIAAGGAMAYTIGKFGIASLFSLGKMMGSVYITMILFVIVILGAVARFYGFSIFNLLKFIKEEILLVLGTSSSESALPRLMERLEKYGCSKSVVGLVVPTGYSFNLDGTSIYLSMAALFIAQAYGIELTLLQILTLLGVLMLTSKGAAGVTGSGFVTLAATLAAIPGNVIPIEGMALLLGVDRFMSEARAITNLIGNSVATVVIAKSEKQFDNQTIPVSPSSEEGVYVSSESKALTTN</sequence>
<dbReference type="PROSITE" id="PS00714">
    <property type="entry name" value="NA_DICARBOXYL_SYMP_2"/>
    <property type="match status" value="1"/>
</dbReference>
<dbReference type="GO" id="GO:0005886">
    <property type="term" value="C:plasma membrane"/>
    <property type="evidence" value="ECO:0007669"/>
    <property type="project" value="UniProtKB-SubCell"/>
</dbReference>
<organism evidence="9 10">
    <name type="scientific">Paenibacillus elgii</name>
    <dbReference type="NCBI Taxonomy" id="189691"/>
    <lineage>
        <taxon>Bacteria</taxon>
        <taxon>Bacillati</taxon>
        <taxon>Bacillota</taxon>
        <taxon>Bacilli</taxon>
        <taxon>Bacillales</taxon>
        <taxon>Paenibacillaceae</taxon>
        <taxon>Paenibacillus</taxon>
    </lineage>
</organism>
<evidence type="ECO:0000256" key="2">
    <source>
        <dbReference type="ARBA" id="ARBA00022448"/>
    </source>
</evidence>
<evidence type="ECO:0000256" key="8">
    <source>
        <dbReference type="SAM" id="Phobius"/>
    </source>
</evidence>
<keyword evidence="5" id="KW-0769">Symport</keyword>
<feature type="transmembrane region" description="Helical" evidence="8">
    <location>
        <begin position="76"/>
        <end position="98"/>
    </location>
</feature>
<dbReference type="PRINTS" id="PR00173">
    <property type="entry name" value="EDTRNSPORT"/>
</dbReference>
<keyword evidence="6 8" id="KW-1133">Transmembrane helix</keyword>
<keyword evidence="2" id="KW-0813">Transport</keyword>
<evidence type="ECO:0000313" key="9">
    <source>
        <dbReference type="EMBL" id="PUA35634.1"/>
    </source>
</evidence>
<dbReference type="RefSeq" id="WP_108534484.1">
    <property type="nucleotide sequence ID" value="NZ_PYHP01000080.1"/>
</dbReference>
<dbReference type="AlphaFoldDB" id="A0A2T6FUQ4"/>
<feature type="transmembrane region" description="Helical" evidence="8">
    <location>
        <begin position="351"/>
        <end position="376"/>
    </location>
</feature>
<dbReference type="GO" id="GO:0070778">
    <property type="term" value="P:L-aspartate transmembrane transport"/>
    <property type="evidence" value="ECO:0007669"/>
    <property type="project" value="TreeGrafter"/>
</dbReference>
<comment type="subcellular location">
    <subcellularLocation>
        <location evidence="1">Cell membrane</location>
        <topology evidence="1">Multi-pass membrane protein</topology>
    </subcellularLocation>
</comment>
<feature type="transmembrane region" description="Helical" evidence="8">
    <location>
        <begin position="227"/>
        <end position="246"/>
    </location>
</feature>
<dbReference type="GO" id="GO:0015366">
    <property type="term" value="F:malate:proton symporter activity"/>
    <property type="evidence" value="ECO:0007669"/>
    <property type="project" value="TreeGrafter"/>
</dbReference>
<evidence type="ECO:0000256" key="4">
    <source>
        <dbReference type="ARBA" id="ARBA00022692"/>
    </source>
</evidence>
<dbReference type="NCBIfam" id="NF002461">
    <property type="entry name" value="PRK01663.1"/>
    <property type="match status" value="1"/>
</dbReference>
<name>A0A2T6FUQ4_9BACL</name>
<feature type="transmembrane region" description="Helical" evidence="8">
    <location>
        <begin position="308"/>
        <end position="339"/>
    </location>
</feature>
<dbReference type="PANTHER" id="PTHR42865">
    <property type="entry name" value="PROTON/GLUTAMATE-ASPARTATE SYMPORTER"/>
    <property type="match status" value="1"/>
</dbReference>
<gene>
    <name evidence="9" type="ORF">C8Z91_29950</name>
</gene>
<evidence type="ECO:0000256" key="1">
    <source>
        <dbReference type="ARBA" id="ARBA00004651"/>
    </source>
</evidence>
<feature type="transmembrane region" description="Helical" evidence="8">
    <location>
        <begin position="43"/>
        <end position="64"/>
    </location>
</feature>
<dbReference type="Gene3D" id="1.10.3860.10">
    <property type="entry name" value="Sodium:dicarboxylate symporter"/>
    <property type="match status" value="1"/>
</dbReference>
<dbReference type="GO" id="GO:0015138">
    <property type="term" value="F:fumarate transmembrane transporter activity"/>
    <property type="evidence" value="ECO:0007669"/>
    <property type="project" value="TreeGrafter"/>
</dbReference>
<dbReference type="SUPFAM" id="SSF118215">
    <property type="entry name" value="Proton glutamate symport protein"/>
    <property type="match status" value="1"/>
</dbReference>
<feature type="transmembrane region" description="Helical" evidence="8">
    <location>
        <begin position="189"/>
        <end position="207"/>
    </location>
</feature>
<keyword evidence="7 8" id="KW-0472">Membrane</keyword>
<keyword evidence="3" id="KW-1003">Cell membrane</keyword>
<dbReference type="Proteomes" id="UP000244184">
    <property type="component" value="Unassembled WGS sequence"/>
</dbReference>
<reference evidence="9 10" key="1">
    <citation type="submission" date="2018-03" db="EMBL/GenBank/DDBJ databases">
        <title>Genome sequence of Paenibacillus elgii strain AC13 an antimicrobial compound producing bacteria.</title>
        <authorList>
            <person name="Kurokawa A.S."/>
            <person name="Araujo J.F."/>
            <person name="Costa R.A."/>
            <person name="Ortega D.B."/>
            <person name="Pires A.S."/>
            <person name="Pappas G.J.Jr."/>
            <person name="Franco O.L."/>
            <person name="Barreto C."/>
            <person name="Magalhaes B.S."/>
            <person name="Kruger R.H."/>
        </authorList>
    </citation>
    <scope>NUCLEOTIDE SEQUENCE [LARGE SCALE GENOMIC DNA]</scope>
    <source>
        <strain evidence="9 10">AC13</strain>
    </source>
</reference>
<protein>
    <submittedName>
        <fullName evidence="9">Glutamate/aspartate:proton symporter GltP</fullName>
    </submittedName>
</protein>
<dbReference type="FunFam" id="1.10.3860.10:FF:000001">
    <property type="entry name" value="C4-dicarboxylate transport protein"/>
    <property type="match status" value="1"/>
</dbReference>
<feature type="transmembrane region" description="Helical" evidence="8">
    <location>
        <begin position="151"/>
        <end position="168"/>
    </location>
</feature>
<dbReference type="GO" id="GO:0015141">
    <property type="term" value="F:succinate transmembrane transporter activity"/>
    <property type="evidence" value="ECO:0007669"/>
    <property type="project" value="TreeGrafter"/>
</dbReference>
<evidence type="ECO:0000256" key="6">
    <source>
        <dbReference type="ARBA" id="ARBA00022989"/>
    </source>
</evidence>
<dbReference type="InterPro" id="IPR036458">
    <property type="entry name" value="Na:dicarbo_symporter_sf"/>
</dbReference>
<evidence type="ECO:0000256" key="3">
    <source>
        <dbReference type="ARBA" id="ARBA00022475"/>
    </source>
</evidence>
<evidence type="ECO:0000313" key="10">
    <source>
        <dbReference type="Proteomes" id="UP000244184"/>
    </source>
</evidence>
<accession>A0A2T6FUQ4</accession>
<keyword evidence="4 8" id="KW-0812">Transmembrane</keyword>
<comment type="caution">
    <text evidence="9">The sequence shown here is derived from an EMBL/GenBank/DDBJ whole genome shotgun (WGS) entry which is preliminary data.</text>
</comment>
<dbReference type="InterPro" id="IPR018107">
    <property type="entry name" value="Na-dicarboxylate_symporter_CS"/>
</dbReference>
<evidence type="ECO:0000256" key="7">
    <source>
        <dbReference type="ARBA" id="ARBA00023136"/>
    </source>
</evidence>
<dbReference type="Pfam" id="PF00375">
    <property type="entry name" value="SDF"/>
    <property type="match status" value="1"/>
</dbReference>
<evidence type="ECO:0000256" key="5">
    <source>
        <dbReference type="ARBA" id="ARBA00022847"/>
    </source>
</evidence>
<dbReference type="PANTHER" id="PTHR42865:SF1">
    <property type="entry name" value="AEROBIC C4-DICARBOXYLATE TRANSPORT PROTEIN"/>
    <property type="match status" value="1"/>
</dbReference>
<dbReference type="EMBL" id="PYHP01000080">
    <property type="protein sequence ID" value="PUA35634.1"/>
    <property type="molecule type" value="Genomic_DNA"/>
</dbReference>
<proteinExistence type="predicted"/>